<name>A0A6N2AJQ1_SOLCI</name>
<evidence type="ECO:0000313" key="1">
    <source>
        <dbReference type="EMBL" id="TMW80223.1"/>
    </source>
</evidence>
<gene>
    <name evidence="1" type="ORF">EJD97_022630</name>
</gene>
<dbReference type="AlphaFoldDB" id="A0A6N2AJQ1"/>
<organism evidence="1">
    <name type="scientific">Solanum chilense</name>
    <name type="common">Tomato</name>
    <name type="synonym">Lycopersicon chilense</name>
    <dbReference type="NCBI Taxonomy" id="4083"/>
    <lineage>
        <taxon>Eukaryota</taxon>
        <taxon>Viridiplantae</taxon>
        <taxon>Streptophyta</taxon>
        <taxon>Embryophyta</taxon>
        <taxon>Tracheophyta</taxon>
        <taxon>Spermatophyta</taxon>
        <taxon>Magnoliopsida</taxon>
        <taxon>eudicotyledons</taxon>
        <taxon>Gunneridae</taxon>
        <taxon>Pentapetalae</taxon>
        <taxon>asterids</taxon>
        <taxon>lamiids</taxon>
        <taxon>Solanales</taxon>
        <taxon>Solanaceae</taxon>
        <taxon>Solanoideae</taxon>
        <taxon>Solaneae</taxon>
        <taxon>Solanum</taxon>
        <taxon>Solanum subgen. Lycopersicon</taxon>
    </lineage>
</organism>
<reference evidence="1" key="1">
    <citation type="submission" date="2019-05" db="EMBL/GenBank/DDBJ databases">
        <title>The de novo reference genome and transcriptome assemblies of the wild tomato species Solanum chilense.</title>
        <authorList>
            <person name="Stam R."/>
            <person name="Nosenko T."/>
            <person name="Hoerger A.C."/>
            <person name="Stephan W."/>
            <person name="Seidel M.A."/>
            <person name="Kuhn J.M.M."/>
            <person name="Haberer G."/>
            <person name="Tellier A."/>
        </authorList>
    </citation>
    <scope>NUCLEOTIDE SEQUENCE</scope>
    <source>
        <tissue evidence="1">Mature leaves</tissue>
    </source>
</reference>
<feature type="non-terminal residue" evidence="1">
    <location>
        <position position="1"/>
    </location>
</feature>
<sequence length="130" mass="13704">AQSVVDQQAGGSGSPESTSSVIWTPPVVSLATVAPSVVPRAIATLRELDAPAANSDALIWCAASSTSEALLAAPISRRYFFCARASSLLDPYASWHSLEGEVVEFLKWKKGPPIMCPQQARQKGPQTPAP</sequence>
<dbReference type="EMBL" id="RXGB01071530">
    <property type="protein sequence ID" value="TMW80223.1"/>
    <property type="molecule type" value="Genomic_DNA"/>
</dbReference>
<accession>A0A6N2AJQ1</accession>
<protein>
    <submittedName>
        <fullName evidence="1">Uncharacterized protein</fullName>
    </submittedName>
</protein>
<comment type="caution">
    <text evidence="1">The sequence shown here is derived from an EMBL/GenBank/DDBJ whole genome shotgun (WGS) entry which is preliminary data.</text>
</comment>
<proteinExistence type="predicted"/>